<dbReference type="Pfam" id="PF00392">
    <property type="entry name" value="GntR"/>
    <property type="match status" value="1"/>
</dbReference>
<dbReference type="EMBL" id="JACSQC010000001">
    <property type="protein sequence ID" value="MBD8042653.1"/>
    <property type="molecule type" value="Genomic_DNA"/>
</dbReference>
<keyword evidence="3" id="KW-0804">Transcription</keyword>
<reference evidence="5 6" key="1">
    <citation type="submission" date="2020-08" db="EMBL/GenBank/DDBJ databases">
        <title>A Genomic Blueprint of the Chicken Gut Microbiome.</title>
        <authorList>
            <person name="Gilroy R."/>
            <person name="Ravi A."/>
            <person name="Getino M."/>
            <person name="Pursley I."/>
            <person name="Horton D.L."/>
            <person name="Alikhan N.-F."/>
            <person name="Baker D."/>
            <person name="Gharbi K."/>
            <person name="Hall N."/>
            <person name="Watson M."/>
            <person name="Adriaenssens E.M."/>
            <person name="Foster-Nyarko E."/>
            <person name="Jarju S."/>
            <person name="Secka A."/>
            <person name="Antonio M."/>
            <person name="Oren A."/>
            <person name="Chaudhuri R."/>
            <person name="La Ragione R.M."/>
            <person name="Hildebrand F."/>
            <person name="Pallen M.J."/>
        </authorList>
    </citation>
    <scope>NUCLEOTIDE SEQUENCE [LARGE SCALE GENOMIC DNA]</scope>
    <source>
        <strain evidence="5 6">Sa2BUA2</strain>
    </source>
</reference>
<evidence type="ECO:0000259" key="4">
    <source>
        <dbReference type="PROSITE" id="PS50949"/>
    </source>
</evidence>
<evidence type="ECO:0000256" key="1">
    <source>
        <dbReference type="ARBA" id="ARBA00023015"/>
    </source>
</evidence>
<dbReference type="SUPFAM" id="SSF46785">
    <property type="entry name" value="Winged helix' DNA-binding domain"/>
    <property type="match status" value="1"/>
</dbReference>
<dbReference type="Proteomes" id="UP000652763">
    <property type="component" value="Unassembled WGS sequence"/>
</dbReference>
<keyword evidence="2" id="KW-0238">DNA-binding</keyword>
<dbReference type="RefSeq" id="WP_191745572.1">
    <property type="nucleotide sequence ID" value="NZ_JACSQC010000001.1"/>
</dbReference>
<dbReference type="InterPro" id="IPR000524">
    <property type="entry name" value="Tscrpt_reg_HTH_GntR"/>
</dbReference>
<dbReference type="PANTHER" id="PTHR43537:SF45">
    <property type="entry name" value="GNTR FAMILY REGULATORY PROTEIN"/>
    <property type="match status" value="1"/>
</dbReference>
<dbReference type="PANTHER" id="PTHR43537">
    <property type="entry name" value="TRANSCRIPTIONAL REGULATOR, GNTR FAMILY"/>
    <property type="match status" value="1"/>
</dbReference>
<dbReference type="SMART" id="SM00895">
    <property type="entry name" value="FCD"/>
    <property type="match status" value="1"/>
</dbReference>
<dbReference type="InterPro" id="IPR036390">
    <property type="entry name" value="WH_DNA-bd_sf"/>
</dbReference>
<protein>
    <submittedName>
        <fullName evidence="5">GntR family transcriptional regulator</fullName>
    </submittedName>
</protein>
<feature type="domain" description="HTH gntR-type" evidence="4">
    <location>
        <begin position="16"/>
        <end position="82"/>
    </location>
</feature>
<evidence type="ECO:0000256" key="3">
    <source>
        <dbReference type="ARBA" id="ARBA00023163"/>
    </source>
</evidence>
<dbReference type="PROSITE" id="PS50949">
    <property type="entry name" value="HTH_GNTR"/>
    <property type="match status" value="1"/>
</dbReference>
<organism evidence="5 6">
    <name type="scientific">Arthrobacter pullicola</name>
    <dbReference type="NCBI Taxonomy" id="2762224"/>
    <lineage>
        <taxon>Bacteria</taxon>
        <taxon>Bacillati</taxon>
        <taxon>Actinomycetota</taxon>
        <taxon>Actinomycetes</taxon>
        <taxon>Micrococcales</taxon>
        <taxon>Micrococcaceae</taxon>
        <taxon>Arthrobacter</taxon>
    </lineage>
</organism>
<dbReference type="Gene3D" id="1.10.10.10">
    <property type="entry name" value="Winged helix-like DNA-binding domain superfamily/Winged helix DNA-binding domain"/>
    <property type="match status" value="1"/>
</dbReference>
<dbReference type="Gene3D" id="1.20.120.530">
    <property type="entry name" value="GntR ligand-binding domain-like"/>
    <property type="match status" value="1"/>
</dbReference>
<gene>
    <name evidence="5" type="ORF">H9638_02390</name>
</gene>
<name>A0ABR8YET6_9MICC</name>
<evidence type="ECO:0000313" key="6">
    <source>
        <dbReference type="Proteomes" id="UP000652763"/>
    </source>
</evidence>
<sequence length="228" mass="25193">MANALLPKNLPLPPMQALGELVLSRLRHAVIAGEIARGTHLVESQLSEMFDVSRGPIRDALKQLEAEGLVESRRRGVFAIGLTSTDVDELYMIRELLEIQALRLAAKVPDGEIWASVVRNLSAMEERAAAGDPLAFARADLAFHSAIYGVAGSKRLESIWQQYEPTFAVMLELTNAEDRDLGPTCQDHIDLFTTVMAGDLERAEEMLREHLQGSRTRLSNAFSRLGND</sequence>
<dbReference type="SUPFAM" id="SSF48008">
    <property type="entry name" value="GntR ligand-binding domain-like"/>
    <property type="match status" value="1"/>
</dbReference>
<keyword evidence="1" id="KW-0805">Transcription regulation</keyword>
<keyword evidence="6" id="KW-1185">Reference proteome</keyword>
<dbReference type="Pfam" id="PF07729">
    <property type="entry name" value="FCD"/>
    <property type="match status" value="1"/>
</dbReference>
<proteinExistence type="predicted"/>
<evidence type="ECO:0000313" key="5">
    <source>
        <dbReference type="EMBL" id="MBD8042653.1"/>
    </source>
</evidence>
<dbReference type="InterPro" id="IPR036388">
    <property type="entry name" value="WH-like_DNA-bd_sf"/>
</dbReference>
<dbReference type="InterPro" id="IPR011711">
    <property type="entry name" value="GntR_C"/>
</dbReference>
<dbReference type="CDD" id="cd07377">
    <property type="entry name" value="WHTH_GntR"/>
    <property type="match status" value="1"/>
</dbReference>
<evidence type="ECO:0000256" key="2">
    <source>
        <dbReference type="ARBA" id="ARBA00023125"/>
    </source>
</evidence>
<comment type="caution">
    <text evidence="5">The sequence shown here is derived from an EMBL/GenBank/DDBJ whole genome shotgun (WGS) entry which is preliminary data.</text>
</comment>
<dbReference type="SMART" id="SM00345">
    <property type="entry name" value="HTH_GNTR"/>
    <property type="match status" value="1"/>
</dbReference>
<dbReference type="InterPro" id="IPR008920">
    <property type="entry name" value="TF_FadR/GntR_C"/>
</dbReference>
<accession>A0ABR8YET6</accession>
<dbReference type="PRINTS" id="PR00035">
    <property type="entry name" value="HTHGNTR"/>
</dbReference>